<feature type="compositionally biased region" description="Low complexity" evidence="1">
    <location>
        <begin position="189"/>
        <end position="219"/>
    </location>
</feature>
<comment type="caution">
    <text evidence="4">The sequence shown here is derived from an EMBL/GenBank/DDBJ whole genome shotgun (WGS) entry which is preliminary data.</text>
</comment>
<organism evidence="4 5">
    <name type="scientific">Candidatus Vogelbacteria bacterium CG10_big_fil_rev_8_21_14_0_10_45_14</name>
    <dbReference type="NCBI Taxonomy" id="1975042"/>
    <lineage>
        <taxon>Bacteria</taxon>
        <taxon>Candidatus Vogeliibacteriota</taxon>
    </lineage>
</organism>
<reference evidence="4 5" key="1">
    <citation type="submission" date="2017-09" db="EMBL/GenBank/DDBJ databases">
        <title>Depth-based differentiation of microbial function through sediment-hosted aquifers and enrichment of novel symbionts in the deep terrestrial subsurface.</title>
        <authorList>
            <person name="Probst A.J."/>
            <person name="Ladd B."/>
            <person name="Jarett J.K."/>
            <person name="Geller-Mcgrath D.E."/>
            <person name="Sieber C.M."/>
            <person name="Emerson J.B."/>
            <person name="Anantharaman K."/>
            <person name="Thomas B.C."/>
            <person name="Malmstrom R."/>
            <person name="Stieglmeier M."/>
            <person name="Klingl A."/>
            <person name="Woyke T."/>
            <person name="Ryan C.M."/>
            <person name="Banfield J.F."/>
        </authorList>
    </citation>
    <scope>NUCLEOTIDE SEQUENCE [LARGE SCALE GENOMIC DNA]</scope>
    <source>
        <strain evidence="4">CG10_big_fil_rev_8_21_14_0_10_45_14</strain>
    </source>
</reference>
<proteinExistence type="predicted"/>
<evidence type="ECO:0000313" key="5">
    <source>
        <dbReference type="Proteomes" id="UP000230833"/>
    </source>
</evidence>
<sequence>MKKRIKTKMKKVKVSPRRCVLYWCLLIVAIIVYVPVLREAAMEQFSIRPHGSVSQIRSIFGIASTSEKNVMGSTATRPACEGLTKDMKSGSTDLQTDGNVSKLQEYLKTNSAIYPEGLITGYVGPGTLRAIKRYQIREGLANVGDAHFGIVGGDTKSSISREICAYLYGDFMPVRAVGLGTQGTRLGSTSGLSGMRGGSTQSGLTSGLSGTSTRSSGLSRAREIERIAKPLDPPKIIEIEGPRRVKLGEVVSWTIKATSNDGTPLLYGLYYGAARDAVARGRTTNYSEDKNNTYSTVFEKEGAFELVFTARNDGGREYKNMFVTVGNAPFRGSTITFDLRDGGITCPVRLPLCDRVSEGEGALDRLFGATGRMFVGISKIRDGLLTWQSLPDGEYEASIKVPGSTLRTERFTVARGSLITKKVVLDRVGSRAPVLLRLNPPASFYNGFITTTGQNLGTSVRVYLDKKYLGNLEHRDGAFGFVVPREIASEDTCSNDILISQCRSSRAYTVRPGEHTILLQNEAGTSSVASILVFEDSNAKPFTPATAEELIRNAGTQIRRLLGQ</sequence>
<dbReference type="AlphaFoldDB" id="A0A2H0RIP7"/>
<keyword evidence="2" id="KW-0812">Transmembrane</keyword>
<protein>
    <recommendedName>
        <fullName evidence="3">Peptidoglycan binding-like domain-containing protein</fullName>
    </recommendedName>
</protein>
<evidence type="ECO:0000313" key="4">
    <source>
        <dbReference type="EMBL" id="PIR46310.1"/>
    </source>
</evidence>
<feature type="region of interest" description="Disordered" evidence="1">
    <location>
        <begin position="189"/>
        <end position="220"/>
    </location>
</feature>
<feature type="transmembrane region" description="Helical" evidence="2">
    <location>
        <begin position="20"/>
        <end position="37"/>
    </location>
</feature>
<keyword evidence="2" id="KW-0472">Membrane</keyword>
<dbReference type="InterPro" id="IPR036366">
    <property type="entry name" value="PGBDSf"/>
</dbReference>
<gene>
    <name evidence="4" type="ORF">COV07_04405</name>
</gene>
<dbReference type="EMBL" id="PCYL01000047">
    <property type="protein sequence ID" value="PIR46310.1"/>
    <property type="molecule type" value="Genomic_DNA"/>
</dbReference>
<name>A0A2H0RIP7_9BACT</name>
<dbReference type="SUPFAM" id="SSF47090">
    <property type="entry name" value="PGBD-like"/>
    <property type="match status" value="1"/>
</dbReference>
<evidence type="ECO:0000259" key="3">
    <source>
        <dbReference type="Pfam" id="PF01471"/>
    </source>
</evidence>
<dbReference type="Gene3D" id="1.10.101.10">
    <property type="entry name" value="PGBD-like superfamily/PGBD"/>
    <property type="match status" value="1"/>
</dbReference>
<evidence type="ECO:0000256" key="1">
    <source>
        <dbReference type="SAM" id="MobiDB-lite"/>
    </source>
</evidence>
<dbReference type="Pfam" id="PF01471">
    <property type="entry name" value="PG_binding_1"/>
    <property type="match status" value="1"/>
</dbReference>
<dbReference type="InterPro" id="IPR002477">
    <property type="entry name" value="Peptidoglycan-bd-like"/>
</dbReference>
<feature type="domain" description="Peptidoglycan binding-like" evidence="3">
    <location>
        <begin position="97"/>
        <end position="141"/>
    </location>
</feature>
<accession>A0A2H0RIP7</accession>
<dbReference type="Proteomes" id="UP000230833">
    <property type="component" value="Unassembled WGS sequence"/>
</dbReference>
<keyword evidence="2" id="KW-1133">Transmembrane helix</keyword>
<dbReference type="InterPro" id="IPR036365">
    <property type="entry name" value="PGBD-like_sf"/>
</dbReference>
<evidence type="ECO:0000256" key="2">
    <source>
        <dbReference type="SAM" id="Phobius"/>
    </source>
</evidence>